<proteinExistence type="predicted"/>
<accession>A0A4S3B402</accession>
<dbReference type="InterPro" id="IPR007487">
    <property type="entry name" value="ABC_transpt-TYRBP-like"/>
</dbReference>
<dbReference type="PANTHER" id="PTHR35271:SF1">
    <property type="entry name" value="ABC TRANSPORTER, SUBSTRATE-BINDING LIPOPROTEIN"/>
    <property type="match status" value="1"/>
</dbReference>
<dbReference type="InterPro" id="IPR047776">
    <property type="entry name" value="ABC_SBP_TrpX-like"/>
</dbReference>
<organism evidence="1 2">
    <name type="scientific">Vagococcus silagei</name>
    <dbReference type="NCBI Taxonomy" id="2508885"/>
    <lineage>
        <taxon>Bacteria</taxon>
        <taxon>Bacillati</taxon>
        <taxon>Bacillota</taxon>
        <taxon>Bacilli</taxon>
        <taxon>Lactobacillales</taxon>
        <taxon>Enterococcaceae</taxon>
        <taxon>Vagococcus</taxon>
    </lineage>
</organism>
<dbReference type="NCBIfam" id="NF041285">
    <property type="entry name" value="ABC_SBP_TrpX"/>
    <property type="match status" value="1"/>
</dbReference>
<sequence length="333" mass="36489">MKNKKIIVALTIIFAIIIGSFVQEKFLVREQTKETQKLSIGVLQFVSHPALDEIYRGFTEELEKEGYQDKKNISIQYQNGQADQSKLVSMSQQLLQQKPDVLVGIATPAAQALANQTKEVPIVLGAVSDPKGAGLVKDNKRPGGNITGVSDSAPIDKQLALALELIPDAKTVGVLYSSSEANSKTQVEQAKREAKKLNLEIKPYAVPSSNEINQTVHALAKEVDFLLIPNDNTIANAMQTVVSVANQYKLPIVPPVATMVEQGGLATVGVNQYQLGVQTAKMAINIMEHKKEPANYPIYHFTDGDIVINKKQADLLNIKIPEHLQKYQLKEKG</sequence>
<evidence type="ECO:0000313" key="2">
    <source>
        <dbReference type="Proteomes" id="UP000310506"/>
    </source>
</evidence>
<dbReference type="Proteomes" id="UP000310506">
    <property type="component" value="Unassembled WGS sequence"/>
</dbReference>
<keyword evidence="2" id="KW-1185">Reference proteome</keyword>
<dbReference type="SUPFAM" id="SSF53822">
    <property type="entry name" value="Periplasmic binding protein-like I"/>
    <property type="match status" value="1"/>
</dbReference>
<reference evidence="1 2" key="1">
    <citation type="submission" date="2019-01" db="EMBL/GenBank/DDBJ databases">
        <title>Vagococcus silagei sp. nov. isolated from brewer's grain.</title>
        <authorList>
            <person name="Guu J.-R."/>
        </authorList>
    </citation>
    <scope>NUCLEOTIDE SEQUENCE [LARGE SCALE GENOMIC DNA]</scope>
    <source>
        <strain evidence="1 2">2B-2</strain>
    </source>
</reference>
<dbReference type="RefSeq" id="WP_136136554.1">
    <property type="nucleotide sequence ID" value="NZ_SDGV01000011.1"/>
</dbReference>
<dbReference type="InterPro" id="IPR028082">
    <property type="entry name" value="Peripla_BP_I"/>
</dbReference>
<dbReference type="CDD" id="cd06325">
    <property type="entry name" value="PBP1_ABC_unchar_transporter"/>
    <property type="match status" value="1"/>
</dbReference>
<evidence type="ECO:0000313" key="1">
    <source>
        <dbReference type="EMBL" id="THB61542.1"/>
    </source>
</evidence>
<dbReference type="EMBL" id="SDGV01000011">
    <property type="protein sequence ID" value="THB61542.1"/>
    <property type="molecule type" value="Genomic_DNA"/>
</dbReference>
<dbReference type="PANTHER" id="PTHR35271">
    <property type="entry name" value="ABC TRANSPORTER, SUBSTRATE-BINDING LIPOPROTEIN-RELATED"/>
    <property type="match status" value="1"/>
</dbReference>
<gene>
    <name evidence="1" type="ORF">ESZ54_04805</name>
</gene>
<dbReference type="OrthoDB" id="9776955at2"/>
<dbReference type="Gene3D" id="3.40.50.2300">
    <property type="match status" value="2"/>
</dbReference>
<dbReference type="Pfam" id="PF04392">
    <property type="entry name" value="ABC_sub_bind"/>
    <property type="match status" value="1"/>
</dbReference>
<name>A0A4S3B402_9ENTE</name>
<protein>
    <submittedName>
        <fullName evidence="1">ABC transporter substrate-binding protein</fullName>
    </submittedName>
</protein>
<comment type="caution">
    <text evidence="1">The sequence shown here is derived from an EMBL/GenBank/DDBJ whole genome shotgun (WGS) entry which is preliminary data.</text>
</comment>
<dbReference type="AlphaFoldDB" id="A0A4S3B402"/>